<protein>
    <recommendedName>
        <fullName evidence="3">Fido domain-containing protein</fullName>
    </recommendedName>
</protein>
<dbReference type="Proteomes" id="UP000034246">
    <property type="component" value="Unassembled WGS sequence"/>
</dbReference>
<evidence type="ECO:0000313" key="5">
    <source>
        <dbReference type="Proteomes" id="UP000034246"/>
    </source>
</evidence>
<dbReference type="PANTHER" id="PTHR13504:SF38">
    <property type="entry name" value="FIDO DOMAIN-CONTAINING PROTEIN"/>
    <property type="match status" value="1"/>
</dbReference>
<dbReference type="InterPro" id="IPR003812">
    <property type="entry name" value="Fido"/>
</dbReference>
<comment type="caution">
    <text evidence="4">The sequence shown here is derived from an EMBL/GenBank/DDBJ whole genome shotgun (WGS) entry which is preliminary data.</text>
</comment>
<dbReference type="Gene3D" id="1.10.3290.10">
    <property type="entry name" value="Fido-like domain"/>
    <property type="match status" value="1"/>
</dbReference>
<sequence>MFSPKFAITNNILKNIGAIEAAKEVIENAPLVPLYEKRFKSEALLKTVHHGTHIEGNDLNIDQTRQVLEGEEIFARDRDIQEVINYRRVIDLLDELKDKRGGYDLGMLTEIHKETVGKVVPPEKCGVVRKSEVVIKEEGTGKIVFQPPPYHQVMSLLEEFFSWLNDPSSLEYHSILKAGIVHYILVSIHPFVEGNGRTVRAFSILVLMRENYDIKRFFSLEEHFDSDPSSYYDAFSKTDALVGGVFEKNLTGWLEYFTQVVAIELTKIKERIRKLSVDSRLKGIIGSQVALTERQMKLIEHMGEMGYVGMSELKKLFPMVSEDTILRDMNYLIDKKIIKKEGKTKAARYVMVSK</sequence>
<dbReference type="PANTHER" id="PTHR13504">
    <property type="entry name" value="FIDO DOMAIN-CONTAINING PROTEIN DDB_G0283145"/>
    <property type="match status" value="1"/>
</dbReference>
<evidence type="ECO:0000259" key="3">
    <source>
        <dbReference type="PROSITE" id="PS51459"/>
    </source>
</evidence>
<feature type="site" description="Important for autoinhibition of adenylyltransferase activity" evidence="2">
    <location>
        <position position="55"/>
    </location>
</feature>
<evidence type="ECO:0000256" key="2">
    <source>
        <dbReference type="PIRSR" id="PIRSR640198-3"/>
    </source>
</evidence>
<dbReference type="SUPFAM" id="SSF140931">
    <property type="entry name" value="Fic-like"/>
    <property type="match status" value="1"/>
</dbReference>
<dbReference type="Pfam" id="PF02661">
    <property type="entry name" value="Fic"/>
    <property type="match status" value="1"/>
</dbReference>
<gene>
    <name evidence="4" type="ORF">UT39_C0002G0055</name>
</gene>
<dbReference type="InterPro" id="IPR040198">
    <property type="entry name" value="Fido_containing"/>
</dbReference>
<organism evidence="4 5">
    <name type="scientific">Candidatus Woesebacteria bacterium GW2011_GWA1_39_21</name>
    <dbReference type="NCBI Taxonomy" id="1618550"/>
    <lineage>
        <taxon>Bacteria</taxon>
        <taxon>Candidatus Woeseibacteriota</taxon>
    </lineage>
</organism>
<evidence type="ECO:0000313" key="4">
    <source>
        <dbReference type="EMBL" id="KKR11874.1"/>
    </source>
</evidence>
<dbReference type="STRING" id="1618550.UT39_C0002G0055"/>
<feature type="active site" evidence="1">
    <location>
        <position position="189"/>
    </location>
</feature>
<dbReference type="AlphaFoldDB" id="A0A0G0N6R2"/>
<feature type="domain" description="Fido" evidence="3">
    <location>
        <begin position="103"/>
        <end position="259"/>
    </location>
</feature>
<dbReference type="InterPro" id="IPR036597">
    <property type="entry name" value="Fido-like_dom_sf"/>
</dbReference>
<accession>A0A0G0N6R2</accession>
<proteinExistence type="predicted"/>
<evidence type="ECO:0000256" key="1">
    <source>
        <dbReference type="PIRSR" id="PIRSR640198-1"/>
    </source>
</evidence>
<reference evidence="4 5" key="1">
    <citation type="journal article" date="2015" name="Nature">
        <title>rRNA introns, odd ribosomes, and small enigmatic genomes across a large radiation of phyla.</title>
        <authorList>
            <person name="Brown C.T."/>
            <person name="Hug L.A."/>
            <person name="Thomas B.C."/>
            <person name="Sharon I."/>
            <person name="Castelle C.J."/>
            <person name="Singh A."/>
            <person name="Wilkins M.J."/>
            <person name="Williams K.H."/>
            <person name="Banfield J.F."/>
        </authorList>
    </citation>
    <scope>NUCLEOTIDE SEQUENCE [LARGE SCALE GENOMIC DNA]</scope>
</reference>
<name>A0A0G0N6R2_9BACT</name>
<dbReference type="PROSITE" id="PS51459">
    <property type="entry name" value="FIDO"/>
    <property type="match status" value="1"/>
</dbReference>
<dbReference type="EMBL" id="LBWP01000002">
    <property type="protein sequence ID" value="KKR11874.1"/>
    <property type="molecule type" value="Genomic_DNA"/>
</dbReference>